<reference evidence="2 3" key="1">
    <citation type="submission" date="2017-08" db="EMBL/GenBank/DDBJ databases">
        <title>Infants hospitalized years apart are colonized by the same room-sourced microbial strains.</title>
        <authorList>
            <person name="Brooks B."/>
            <person name="Olm M.R."/>
            <person name="Firek B.A."/>
            <person name="Baker R."/>
            <person name="Thomas B.C."/>
            <person name="Morowitz M.J."/>
            <person name="Banfield J.F."/>
        </authorList>
    </citation>
    <scope>NUCLEOTIDE SEQUENCE [LARGE SCALE GENOMIC DNA]</scope>
    <source>
        <strain evidence="2">S2_003_000_R2_4</strain>
    </source>
</reference>
<name>A0A2W5UYK7_9CAUL</name>
<evidence type="ECO:0000313" key="2">
    <source>
        <dbReference type="EMBL" id="PZR32042.1"/>
    </source>
</evidence>
<gene>
    <name evidence="2" type="ORF">DI526_17805</name>
</gene>
<feature type="region of interest" description="Disordered" evidence="1">
    <location>
        <begin position="41"/>
        <end position="66"/>
    </location>
</feature>
<protein>
    <submittedName>
        <fullName evidence="2">Uncharacterized protein</fullName>
    </submittedName>
</protein>
<comment type="caution">
    <text evidence="2">The sequence shown here is derived from an EMBL/GenBank/DDBJ whole genome shotgun (WGS) entry which is preliminary data.</text>
</comment>
<evidence type="ECO:0000256" key="1">
    <source>
        <dbReference type="SAM" id="MobiDB-lite"/>
    </source>
</evidence>
<evidence type="ECO:0000313" key="3">
    <source>
        <dbReference type="Proteomes" id="UP000249393"/>
    </source>
</evidence>
<organism evidence="2 3">
    <name type="scientific">Caulobacter segnis</name>
    <dbReference type="NCBI Taxonomy" id="88688"/>
    <lineage>
        <taxon>Bacteria</taxon>
        <taxon>Pseudomonadati</taxon>
        <taxon>Pseudomonadota</taxon>
        <taxon>Alphaproteobacteria</taxon>
        <taxon>Caulobacterales</taxon>
        <taxon>Caulobacteraceae</taxon>
        <taxon>Caulobacter</taxon>
    </lineage>
</organism>
<proteinExistence type="predicted"/>
<dbReference type="Proteomes" id="UP000249393">
    <property type="component" value="Unassembled WGS sequence"/>
</dbReference>
<accession>A0A2W5UYK7</accession>
<dbReference type="EMBL" id="QFQZ01000070">
    <property type="protein sequence ID" value="PZR32042.1"/>
    <property type="molecule type" value="Genomic_DNA"/>
</dbReference>
<dbReference type="RefSeq" id="WP_304280880.1">
    <property type="nucleotide sequence ID" value="NZ_QFQZ01000070.1"/>
</dbReference>
<sequence>MTTKAKNEPLSKQVPQLLGVLLASLLAVTAAVSAVVAPTDLSGRPLPRATLTASNWDGLQGGAPTP</sequence>
<dbReference type="AlphaFoldDB" id="A0A2W5UYK7"/>